<dbReference type="CDD" id="cd03481">
    <property type="entry name" value="TopoIIA_Trans_ScTopoIIA"/>
    <property type="match status" value="1"/>
</dbReference>
<dbReference type="InterPro" id="IPR013760">
    <property type="entry name" value="Topo_IIA-like_dom_sf"/>
</dbReference>
<dbReference type="Gene3D" id="1.10.268.10">
    <property type="entry name" value="Topoisomerase, domain 3"/>
    <property type="match status" value="1"/>
</dbReference>
<dbReference type="CDD" id="cd03365">
    <property type="entry name" value="TOPRIM_TopoIIA"/>
    <property type="match status" value="1"/>
</dbReference>
<dbReference type="InterPro" id="IPR034157">
    <property type="entry name" value="TOPRIM_TopoII"/>
</dbReference>
<dbReference type="FunFam" id="3.40.50.670:FF:000001">
    <property type="entry name" value="DNA topoisomerase 2"/>
    <property type="match status" value="2"/>
</dbReference>
<dbReference type="InterPro" id="IPR031660">
    <property type="entry name" value="TOPRIM_C"/>
</dbReference>
<dbReference type="InterPro" id="IPR006171">
    <property type="entry name" value="TOPRIM_dom"/>
</dbReference>
<keyword evidence="7" id="KW-0479">Metal-binding</keyword>
<feature type="compositionally biased region" description="Basic residues" evidence="17">
    <location>
        <begin position="1370"/>
        <end position="1380"/>
    </location>
</feature>
<evidence type="ECO:0000313" key="20">
    <source>
        <dbReference type="EMBL" id="GJJ76467.1"/>
    </source>
</evidence>
<dbReference type="GO" id="GO:0003918">
    <property type="term" value="F:DNA topoisomerase type II (double strand cut, ATP-hydrolyzing) activity"/>
    <property type="evidence" value="ECO:0007669"/>
    <property type="project" value="UniProtKB-UniRule"/>
</dbReference>
<comment type="catalytic activity">
    <reaction evidence="1 15 16">
        <text>ATP-dependent breakage, passage and rejoining of double-stranded DNA.</text>
        <dbReference type="EC" id="5.6.2.2"/>
    </reaction>
</comment>
<reference evidence="20" key="2">
    <citation type="journal article" date="2022" name="Microbiol. Resour. Announc.">
        <title>Whole-Genome Sequence of Entomortierella parvispora E1425, a Mucoromycotan Fungus Associated with Burkholderiaceae-Related Endosymbiotic Bacteria.</title>
        <authorList>
            <person name="Herlambang A."/>
            <person name="Guo Y."/>
            <person name="Takashima Y."/>
            <person name="Narisawa K."/>
            <person name="Ohta H."/>
            <person name="Nishizawa T."/>
        </authorList>
    </citation>
    <scope>NUCLEOTIDE SEQUENCE</scope>
    <source>
        <strain evidence="20">E1425</strain>
    </source>
</reference>
<dbReference type="PROSITE" id="PS00177">
    <property type="entry name" value="TOPOISOMERASE_II"/>
    <property type="match status" value="1"/>
</dbReference>
<accession>A0A9P3HH13</accession>
<dbReference type="Gene3D" id="3.30.565.10">
    <property type="entry name" value="Histidine kinase-like ATPase, C-terminal domain"/>
    <property type="match status" value="1"/>
</dbReference>
<sequence>MSDSEGDNFAMSQDEYESDDYAPIFSKKTAAAPKPKAAAKKTPAAAKPKATKAGNGSSGATASKKRKLSNDSDVDDGSDNDADDVTPPPQKTLKKQHSDFNEDKTIEEMYQKKTPLEHILLRPDTYIGTTEMNQESLWVLDPDSTKFVNRPVNIVPGLYKIVDEIIVNAADNKIRDHTMDTIKIEIDKENGMISVYNNGQGIPVEIHKKEGCYVPELIFGHLLTSSNYDDTQKKVTGGRNGYGAKLCNIFSKEFIVETADKKNELVYKQVFTNNMSKTGKPKITPMKKKDEYTKISFKPDFERFNMEAIDADLEALLKKRAYDLAGCVKGVKVFLNGERIKIKNFREYIDMYIPVPAEGEEKIKVIYDSPNDRWEIACIPSEGQFTQVSFVNSISTSKGGVHVDYVASQIVKELVATVKKKSKSATIKPHHIKSHMWVFVNCLIENPAFNSQTKETMTLKQSSFGSKCELSEKFIKDIVKSPIIDGVVSLAAFKDSQALKKTDGTTRSKIIDIPKLEDAHKAGPRGKQCTLILTEGDSAKTLVMAGFSVIGRDHFGVFPLRGKLLNVRDTPTAAVIANKEIGYIKRILGLKQGKVYTSVDELRYGHLMIMTDQDHDGSHIKGLVINFLDHHYPSLLKVPGFLVEFITPIVKATKGNQKKSFFTIPEYEAWKESQDGAKGWRIKYYKGLGTSTKEDAKDYFSQMDLHKKQFAPSNDEARALVDMAFSKKKADERKEWLSRFQPGTFLDTRIDRIPIEDFINKELILFSMADNIRSIPSMVDGLKPGQRKVIFGAFKKKIPGELKVAQLAGYVSEKSAYHHGEQSLTMTIVGLAQDFVGSNNVNLLSPRGQFGSRMQGGKDAASARYIFTAVPPITRRVFHPQDDALLTYLNDDGDWIEPEWYLPVLPMVLVNGSEGIGTGWSSSIPNYNPADIIANIRRIMKSEPQVPMLPWYRGFVGKIEKETEHKYKVSGLIEELDETRIKISELPIRTWTTPYKEQIESWIQGSDKAPSWIKDYRDDGTLTRIDLTVTLTEEQMRKARHEGLESKFKLVSSVSTSNMVCFDPQGRIKKYSTPEEIVQEFYDLRLEYYRKRKDYLVDVYTKQWTRMDNKARFITMIISGQLIVQNRKKAVIVEDLRAHGFNSVSELDVDTETVPEAAELPDAALPKIKVDKGNEFDYLLKMPIWSLTFEKGEELRKERDLKKQELSILIDKSPVDLWNEDLDAFTVAWEEVLQADIEEEAYQGVGSRGKKLPAARGRAVAAKPAVKKMDLDDDDFEETKPKKSLAVKKPAPVVKKESEVVKTAIKQEPINSFFGKSATAAASEEAPVASSSVQKKQQSIVDMMKPKPAAKPAPVKEEIKSEDEEAPVKVNKRGNGRARKIVSDDDHDDDDDDDHDDSDVEMEEVEVAPRAPSSRARAARAKRPVIVDDESEFEEDEDDFLPVSPRKMSKNLQPESKAAGKKTGATAAAAKPRARASTEIKKMFSLSNDTDEDMEEDDNDDKQDKKDKEENRVSGADESGSDRESGSARSSVSRTMVPPAIVDEDDDSMFSITAPSKVSQVKKRSVLQSRLPKSGSTSSSGGGSGLESSPSGSGGGSSFVTEVCLPMSFSTSVTSTGAVAGAKTLNAGSSGQAKAAKPVASSLLADLEDVSNIVSRPKIGRTTSKSKKPMYVDISDDE</sequence>
<reference evidence="20" key="1">
    <citation type="submission" date="2021-11" db="EMBL/GenBank/DDBJ databases">
        <authorList>
            <person name="Herlambang A."/>
            <person name="Guo Y."/>
            <person name="Takashima Y."/>
            <person name="Nishizawa T."/>
        </authorList>
    </citation>
    <scope>NUCLEOTIDE SEQUENCE</scope>
    <source>
        <strain evidence="20">E1425</strain>
    </source>
</reference>
<dbReference type="GO" id="GO:0005524">
    <property type="term" value="F:ATP binding"/>
    <property type="evidence" value="ECO:0007669"/>
    <property type="project" value="UniProtKB-UniRule"/>
</dbReference>
<dbReference type="FunFam" id="3.30.565.10:FF:000004">
    <property type="entry name" value="DNA topoisomerase 2"/>
    <property type="match status" value="1"/>
</dbReference>
<dbReference type="Pfam" id="PF01751">
    <property type="entry name" value="Toprim"/>
    <property type="match status" value="1"/>
</dbReference>
<dbReference type="InterPro" id="IPR013758">
    <property type="entry name" value="Topo_IIA_A/C_ab"/>
</dbReference>
<dbReference type="SUPFAM" id="SSF56719">
    <property type="entry name" value="Type II DNA topoisomerase"/>
    <property type="match status" value="1"/>
</dbReference>
<keyword evidence="11 15" id="KW-0799">Topoisomerase</keyword>
<dbReference type="InterPro" id="IPR013759">
    <property type="entry name" value="Topo_IIA_B_C"/>
</dbReference>
<dbReference type="InterPro" id="IPR003594">
    <property type="entry name" value="HATPase_dom"/>
</dbReference>
<gene>
    <name evidence="20" type="ORF">EMPS_08826</name>
</gene>
<comment type="subunit">
    <text evidence="16">Homodimer.</text>
</comment>
<dbReference type="Gene3D" id="3.30.1360.40">
    <property type="match status" value="1"/>
</dbReference>
<evidence type="ECO:0000256" key="8">
    <source>
        <dbReference type="ARBA" id="ARBA00022741"/>
    </source>
</evidence>
<evidence type="ECO:0000256" key="16">
    <source>
        <dbReference type="RuleBase" id="RU362094"/>
    </source>
</evidence>
<dbReference type="PROSITE" id="PS50880">
    <property type="entry name" value="TOPRIM"/>
    <property type="match status" value="1"/>
</dbReference>
<feature type="compositionally biased region" description="Polar residues" evidence="17">
    <location>
        <begin position="1550"/>
        <end position="1559"/>
    </location>
</feature>
<keyword evidence="12 15" id="KW-0238">DNA-binding</keyword>
<dbReference type="GO" id="GO:0000819">
    <property type="term" value="P:sister chromatid segregation"/>
    <property type="evidence" value="ECO:0007669"/>
    <property type="project" value="TreeGrafter"/>
</dbReference>
<feature type="active site" description="O-(5'-phospho-DNA)-tyrosine intermediate" evidence="15">
    <location>
        <position position="865"/>
    </location>
</feature>
<dbReference type="CDD" id="cd16930">
    <property type="entry name" value="HATPase_TopII-like"/>
    <property type="match status" value="1"/>
</dbReference>
<evidence type="ECO:0000256" key="1">
    <source>
        <dbReference type="ARBA" id="ARBA00000185"/>
    </source>
</evidence>
<feature type="domain" description="Topo IIA-type catalytic" evidence="19">
    <location>
        <begin position="775"/>
        <end position="1222"/>
    </location>
</feature>
<evidence type="ECO:0000256" key="10">
    <source>
        <dbReference type="ARBA" id="ARBA00022842"/>
    </source>
</evidence>
<dbReference type="SMART" id="SM00387">
    <property type="entry name" value="HATPase_c"/>
    <property type="match status" value="1"/>
</dbReference>
<evidence type="ECO:0000313" key="21">
    <source>
        <dbReference type="Proteomes" id="UP000827284"/>
    </source>
</evidence>
<dbReference type="InterPro" id="IPR001241">
    <property type="entry name" value="Topo_IIA"/>
</dbReference>
<dbReference type="InterPro" id="IPR036890">
    <property type="entry name" value="HATPase_C_sf"/>
</dbReference>
<dbReference type="Gene3D" id="3.30.230.10">
    <property type="match status" value="1"/>
</dbReference>
<proteinExistence type="inferred from homology"/>
<feature type="compositionally biased region" description="Acidic residues" evidence="17">
    <location>
        <begin position="1385"/>
        <end position="1406"/>
    </location>
</feature>
<evidence type="ECO:0000256" key="7">
    <source>
        <dbReference type="ARBA" id="ARBA00022723"/>
    </source>
</evidence>
<dbReference type="GO" id="GO:0006265">
    <property type="term" value="P:DNA topological change"/>
    <property type="evidence" value="ECO:0007669"/>
    <property type="project" value="UniProtKB-UniRule"/>
</dbReference>
<feature type="compositionally biased region" description="Basic and acidic residues" evidence="17">
    <location>
        <begin position="1502"/>
        <end position="1512"/>
    </location>
</feature>
<dbReference type="InterPro" id="IPR018522">
    <property type="entry name" value="TopoIIA_CS"/>
</dbReference>
<keyword evidence="13 15" id="KW-0413">Isomerase</keyword>
<dbReference type="InterPro" id="IPR013506">
    <property type="entry name" value="Topo_IIA_bsu_dom2"/>
</dbReference>
<dbReference type="EC" id="5.6.2.2" evidence="5 16"/>
<dbReference type="Pfam" id="PF16898">
    <property type="entry name" value="TOPRIM_C"/>
    <property type="match status" value="1"/>
</dbReference>
<evidence type="ECO:0000256" key="11">
    <source>
        <dbReference type="ARBA" id="ARBA00023029"/>
    </source>
</evidence>
<dbReference type="GO" id="GO:0046872">
    <property type="term" value="F:metal ion binding"/>
    <property type="evidence" value="ECO:0007669"/>
    <property type="project" value="UniProtKB-KW"/>
</dbReference>
<feature type="compositionally biased region" description="Low complexity" evidence="17">
    <location>
        <begin position="27"/>
        <end position="53"/>
    </location>
</feature>
<feature type="compositionally biased region" description="Acidic residues" evidence="17">
    <location>
        <begin position="1489"/>
        <end position="1501"/>
    </location>
</feature>
<dbReference type="Proteomes" id="UP000827284">
    <property type="component" value="Unassembled WGS sequence"/>
</dbReference>
<dbReference type="Pfam" id="PF00204">
    <property type="entry name" value="DNA_gyraseB"/>
    <property type="match status" value="1"/>
</dbReference>
<dbReference type="Gene3D" id="3.30.1490.30">
    <property type="match status" value="1"/>
</dbReference>
<evidence type="ECO:0000256" key="15">
    <source>
        <dbReference type="PROSITE-ProRule" id="PRU01384"/>
    </source>
</evidence>
<feature type="domain" description="Toprim" evidence="18">
    <location>
        <begin position="529"/>
        <end position="649"/>
    </location>
</feature>
<evidence type="ECO:0000256" key="9">
    <source>
        <dbReference type="ARBA" id="ARBA00022840"/>
    </source>
</evidence>
<evidence type="ECO:0000256" key="5">
    <source>
        <dbReference type="ARBA" id="ARBA00012895"/>
    </source>
</evidence>
<feature type="compositionally biased region" description="Low complexity" evidence="17">
    <location>
        <begin position="1317"/>
        <end position="1339"/>
    </location>
</feature>
<dbReference type="PROSITE" id="PS52040">
    <property type="entry name" value="TOPO_IIA"/>
    <property type="match status" value="1"/>
</dbReference>
<dbReference type="InterPro" id="IPR020568">
    <property type="entry name" value="Ribosomal_Su5_D2-typ_SF"/>
</dbReference>
<dbReference type="CDD" id="cd00187">
    <property type="entry name" value="TOP4c"/>
    <property type="match status" value="1"/>
</dbReference>
<dbReference type="GO" id="GO:0000712">
    <property type="term" value="P:resolution of meiotic recombination intermediates"/>
    <property type="evidence" value="ECO:0007669"/>
    <property type="project" value="TreeGrafter"/>
</dbReference>
<evidence type="ECO:0000259" key="19">
    <source>
        <dbReference type="PROSITE" id="PS52040"/>
    </source>
</evidence>
<evidence type="ECO:0000256" key="4">
    <source>
        <dbReference type="ARBA" id="ARBA00011080"/>
    </source>
</evidence>
<evidence type="ECO:0000256" key="17">
    <source>
        <dbReference type="SAM" id="MobiDB-lite"/>
    </source>
</evidence>
<evidence type="ECO:0000256" key="13">
    <source>
        <dbReference type="ARBA" id="ARBA00023235"/>
    </source>
</evidence>
<dbReference type="SUPFAM" id="SSF55874">
    <property type="entry name" value="ATPase domain of HSP90 chaperone/DNA topoisomerase II/histidine kinase"/>
    <property type="match status" value="1"/>
</dbReference>
<dbReference type="PANTHER" id="PTHR10169">
    <property type="entry name" value="DNA TOPOISOMERASE/GYRASE"/>
    <property type="match status" value="1"/>
</dbReference>
<dbReference type="GO" id="GO:0003677">
    <property type="term" value="F:DNA binding"/>
    <property type="evidence" value="ECO:0007669"/>
    <property type="project" value="UniProtKB-UniRule"/>
</dbReference>
<dbReference type="Pfam" id="PF02518">
    <property type="entry name" value="HATPase_c"/>
    <property type="match status" value="1"/>
</dbReference>
<dbReference type="PRINTS" id="PR01158">
    <property type="entry name" value="TOPISMRASEII"/>
</dbReference>
<comment type="caution">
    <text evidence="20">The sequence shown here is derived from an EMBL/GenBank/DDBJ whole genome shotgun (WGS) entry which is preliminary data.</text>
</comment>
<evidence type="ECO:0000256" key="12">
    <source>
        <dbReference type="ARBA" id="ARBA00023125"/>
    </source>
</evidence>
<evidence type="ECO:0000259" key="18">
    <source>
        <dbReference type="PROSITE" id="PS50880"/>
    </source>
</evidence>
<dbReference type="PRINTS" id="PR00418">
    <property type="entry name" value="TPI2FAMILY"/>
</dbReference>
<keyword evidence="10" id="KW-0460">Magnesium</keyword>
<dbReference type="EMBL" id="BQFW01000012">
    <property type="protein sequence ID" value="GJJ76467.1"/>
    <property type="molecule type" value="Genomic_DNA"/>
</dbReference>
<feature type="region of interest" description="Disordered" evidence="17">
    <location>
        <begin position="1"/>
        <end position="102"/>
    </location>
</feature>
<keyword evidence="21" id="KW-1185">Reference proteome</keyword>
<dbReference type="SMART" id="SM00433">
    <property type="entry name" value="TOP2c"/>
    <property type="match status" value="1"/>
</dbReference>
<evidence type="ECO:0000256" key="14">
    <source>
        <dbReference type="ARBA" id="ARBA00053943"/>
    </source>
</evidence>
<comment type="cofactor">
    <cofactor evidence="2">
        <name>Ca(2+)</name>
        <dbReference type="ChEBI" id="CHEBI:29108"/>
    </cofactor>
</comment>
<comment type="cofactor">
    <cofactor evidence="3">
        <name>Mg(2+)</name>
        <dbReference type="ChEBI" id="CHEBI:18420"/>
    </cofactor>
</comment>
<dbReference type="InterPro" id="IPR001154">
    <property type="entry name" value="TopoII_euk"/>
</dbReference>
<dbReference type="SMART" id="SM00434">
    <property type="entry name" value="TOP4c"/>
    <property type="match status" value="1"/>
</dbReference>
<feature type="region of interest" description="Disordered" evidence="17">
    <location>
        <begin position="1312"/>
        <end position="1600"/>
    </location>
</feature>
<dbReference type="FunFam" id="3.90.199.10:FF:000002">
    <property type="entry name" value="DNA topoisomerase 2"/>
    <property type="match status" value="1"/>
</dbReference>
<evidence type="ECO:0000256" key="6">
    <source>
        <dbReference type="ARBA" id="ARBA00019635"/>
    </source>
</evidence>
<dbReference type="FunFam" id="3.30.1360.40:FF:000003">
    <property type="entry name" value="DNA topoisomerase 2"/>
    <property type="match status" value="1"/>
</dbReference>
<evidence type="ECO:0000256" key="2">
    <source>
        <dbReference type="ARBA" id="ARBA00001913"/>
    </source>
</evidence>
<dbReference type="Gene3D" id="3.90.199.10">
    <property type="entry name" value="Topoisomerase II, domain 5"/>
    <property type="match status" value="1"/>
</dbReference>
<dbReference type="InterPro" id="IPR050634">
    <property type="entry name" value="DNA_Topoisomerase_II"/>
</dbReference>
<dbReference type="Gene3D" id="3.40.50.670">
    <property type="match status" value="1"/>
</dbReference>
<dbReference type="FunFam" id="3.30.230.10:FF:000008">
    <property type="entry name" value="DNA topoisomerase 2"/>
    <property type="match status" value="1"/>
</dbReference>
<comment type="similarity">
    <text evidence="4 16">Belongs to the type II topoisomerase family.</text>
</comment>
<dbReference type="PANTHER" id="PTHR10169:SF38">
    <property type="entry name" value="DNA TOPOISOMERASE 2"/>
    <property type="match status" value="1"/>
</dbReference>
<dbReference type="SUPFAM" id="SSF54211">
    <property type="entry name" value="Ribosomal protein S5 domain 2-like"/>
    <property type="match status" value="1"/>
</dbReference>
<feature type="region of interest" description="Disordered" evidence="17">
    <location>
        <begin position="1658"/>
        <end position="1678"/>
    </location>
</feature>
<protein>
    <recommendedName>
        <fullName evidence="6 16">DNA topoisomerase 2</fullName>
        <ecNumber evidence="5 16">5.6.2.2</ecNumber>
    </recommendedName>
</protein>
<dbReference type="InterPro" id="IPR002205">
    <property type="entry name" value="Topo_IIA_dom_A"/>
</dbReference>
<keyword evidence="9 16" id="KW-0067">ATP-binding</keyword>
<feature type="compositionally biased region" description="Low complexity" evidence="17">
    <location>
        <begin position="1461"/>
        <end position="1471"/>
    </location>
</feature>
<dbReference type="Pfam" id="PF00521">
    <property type="entry name" value="DNA_topoisoIV"/>
    <property type="match status" value="1"/>
</dbReference>
<dbReference type="InterPro" id="IPR013757">
    <property type="entry name" value="Topo_IIA_A_a_sf"/>
</dbReference>
<feature type="compositionally biased region" description="Acidic residues" evidence="17">
    <location>
        <begin position="1427"/>
        <end position="1440"/>
    </location>
</feature>
<feature type="compositionally biased region" description="Acidic residues" evidence="17">
    <location>
        <begin position="72"/>
        <end position="84"/>
    </location>
</feature>
<name>A0A9P3HH13_9FUNG</name>
<organism evidence="20 21">
    <name type="scientific">Entomortierella parvispora</name>
    <dbReference type="NCBI Taxonomy" id="205924"/>
    <lineage>
        <taxon>Eukaryota</taxon>
        <taxon>Fungi</taxon>
        <taxon>Fungi incertae sedis</taxon>
        <taxon>Mucoromycota</taxon>
        <taxon>Mortierellomycotina</taxon>
        <taxon>Mortierellomycetes</taxon>
        <taxon>Mortierellales</taxon>
        <taxon>Mortierellaceae</taxon>
        <taxon>Entomortierella</taxon>
    </lineage>
</organism>
<dbReference type="InterPro" id="IPR014721">
    <property type="entry name" value="Ribsml_uS5_D2-typ_fold_subgr"/>
</dbReference>
<dbReference type="FunFam" id="3.30.1490.30:FF:000001">
    <property type="entry name" value="DNA topoisomerase 2"/>
    <property type="match status" value="1"/>
</dbReference>
<dbReference type="GO" id="GO:0005634">
    <property type="term" value="C:nucleus"/>
    <property type="evidence" value="ECO:0007669"/>
    <property type="project" value="TreeGrafter"/>
</dbReference>
<comment type="function">
    <text evidence="14 16">Control of topological states of DNA by transient breakage and subsequent rejoining of DNA strands. Topoisomerase II makes double-strand breaks.</text>
</comment>
<dbReference type="OrthoDB" id="276498at2759"/>
<keyword evidence="8 16" id="KW-0547">Nucleotide-binding</keyword>
<evidence type="ECO:0000256" key="3">
    <source>
        <dbReference type="ARBA" id="ARBA00001946"/>
    </source>
</evidence>